<dbReference type="EMBL" id="JAHLDV010000026">
    <property type="protein sequence ID" value="MBU3160410.1"/>
    <property type="molecule type" value="Genomic_DNA"/>
</dbReference>
<proteinExistence type="predicted"/>
<dbReference type="RefSeq" id="WP_216149540.1">
    <property type="nucleotide sequence ID" value="NZ_JAHLDV010000026.1"/>
</dbReference>
<keyword evidence="2" id="KW-1185">Reference proteome</keyword>
<comment type="caution">
    <text evidence="1">The sequence shown here is derived from an EMBL/GenBank/DDBJ whole genome shotgun (WGS) entry which is preliminary data.</text>
</comment>
<sequence length="65" mass="7644">MHSKVLVITDGWTWVTEGNYTYVRGSVKNIGNRVINHFEVNVKYEDTNKNYQCINISVNNYKDFL</sequence>
<accession>A0ABS6BV83</accession>
<evidence type="ECO:0000313" key="1">
    <source>
        <dbReference type="EMBL" id="MBU3160410.1"/>
    </source>
</evidence>
<organism evidence="1 2">
    <name type="scientific">Clostridium frigoris</name>
    <dbReference type="NCBI Taxonomy" id="205327"/>
    <lineage>
        <taxon>Bacteria</taxon>
        <taxon>Bacillati</taxon>
        <taxon>Bacillota</taxon>
        <taxon>Clostridia</taxon>
        <taxon>Eubacteriales</taxon>
        <taxon>Clostridiaceae</taxon>
        <taxon>Clostridium</taxon>
    </lineage>
</organism>
<gene>
    <name evidence="1" type="ORF">KPL37_11700</name>
</gene>
<dbReference type="Proteomes" id="UP000776252">
    <property type="component" value="Unassembled WGS sequence"/>
</dbReference>
<name>A0ABS6BV83_9CLOT</name>
<evidence type="ECO:0000313" key="2">
    <source>
        <dbReference type="Proteomes" id="UP000776252"/>
    </source>
</evidence>
<reference evidence="1 2" key="1">
    <citation type="submission" date="2021-06" db="EMBL/GenBank/DDBJ databases">
        <title>Clostridia strains as spoilage organisms.</title>
        <authorList>
            <person name="Wambui J."/>
            <person name="Stephan R."/>
            <person name="Stevens M.J.A."/>
        </authorList>
    </citation>
    <scope>NUCLEOTIDE SEQUENCE [LARGE SCALE GENOMIC DNA]</scope>
    <source>
        <strain evidence="1 2">DSM 14204</strain>
    </source>
</reference>
<protein>
    <submittedName>
        <fullName evidence="1">Uncharacterized protein</fullName>
    </submittedName>
</protein>